<dbReference type="PANTHER" id="PTHR23266">
    <property type="entry name" value="IMMUNOGLOBULIN HEAVY CHAIN"/>
    <property type="match status" value="1"/>
</dbReference>
<evidence type="ECO:0000313" key="7">
    <source>
        <dbReference type="Proteomes" id="UP001187415"/>
    </source>
</evidence>
<evidence type="ECO:0000256" key="3">
    <source>
        <dbReference type="ARBA" id="ARBA00043265"/>
    </source>
</evidence>
<dbReference type="InterPro" id="IPR013783">
    <property type="entry name" value="Ig-like_fold"/>
</dbReference>
<proteinExistence type="predicted"/>
<keyword evidence="2" id="KW-1064">Adaptive immunity</keyword>
<evidence type="ECO:0000259" key="5">
    <source>
        <dbReference type="SMART" id="SM00406"/>
    </source>
</evidence>
<dbReference type="Gene3D" id="2.60.40.10">
    <property type="entry name" value="Immunoglobulins"/>
    <property type="match status" value="1"/>
</dbReference>
<dbReference type="SMART" id="SM00406">
    <property type="entry name" value="IGv"/>
    <property type="match status" value="1"/>
</dbReference>
<feature type="chain" id="PRO_5041689171" description="Immunoglobulin V-set domain-containing protein" evidence="4">
    <location>
        <begin position="23"/>
        <end position="103"/>
    </location>
</feature>
<keyword evidence="7" id="KW-1185">Reference proteome</keyword>
<reference evidence="6" key="1">
    <citation type="submission" date="2023-07" db="EMBL/GenBank/DDBJ databases">
        <title>Chromosome-level Genome Assembly of Striped Snakehead (Channa striata).</title>
        <authorList>
            <person name="Liu H."/>
        </authorList>
    </citation>
    <scope>NUCLEOTIDE SEQUENCE</scope>
    <source>
        <strain evidence="6">Gz</strain>
        <tissue evidence="6">Muscle</tissue>
    </source>
</reference>
<sequence>MDVHHIFLGFFFFLCSVAQTLTESEPVVKSPGESCTYSGSSSDPWLGWIRQWVARIDPSSGYMNYSNSVQGRFVVSRDDSRQQVYLQTNTLKTGDSAVYRHSQ</sequence>
<dbReference type="Proteomes" id="UP001187415">
    <property type="component" value="Unassembled WGS sequence"/>
</dbReference>
<evidence type="ECO:0000256" key="2">
    <source>
        <dbReference type="ARBA" id="ARBA00023130"/>
    </source>
</evidence>
<feature type="domain" description="Immunoglobulin V-set" evidence="5">
    <location>
        <begin position="34"/>
        <end position="103"/>
    </location>
</feature>
<protein>
    <recommendedName>
        <fullName evidence="5">Immunoglobulin V-set domain-containing protein</fullName>
    </recommendedName>
</protein>
<dbReference type="EMBL" id="JAUPFM010000005">
    <property type="protein sequence ID" value="KAK2851943.1"/>
    <property type="molecule type" value="Genomic_DNA"/>
</dbReference>
<dbReference type="InterPro" id="IPR036179">
    <property type="entry name" value="Ig-like_dom_sf"/>
</dbReference>
<dbReference type="GO" id="GO:0005576">
    <property type="term" value="C:extracellular region"/>
    <property type="evidence" value="ECO:0007669"/>
    <property type="project" value="UniProtKB-ARBA"/>
</dbReference>
<keyword evidence="3" id="KW-1280">Immunoglobulin</keyword>
<dbReference type="InterPro" id="IPR013106">
    <property type="entry name" value="Ig_V-set"/>
</dbReference>
<dbReference type="AlphaFoldDB" id="A0AA88N6A3"/>
<evidence type="ECO:0000256" key="4">
    <source>
        <dbReference type="SAM" id="SignalP"/>
    </source>
</evidence>
<dbReference type="SUPFAM" id="SSF48726">
    <property type="entry name" value="Immunoglobulin"/>
    <property type="match status" value="1"/>
</dbReference>
<accession>A0AA88N6A3</accession>
<name>A0AA88N6A3_CHASR</name>
<organism evidence="6 7">
    <name type="scientific">Channa striata</name>
    <name type="common">Snakehead murrel</name>
    <name type="synonym">Ophicephalus striatus</name>
    <dbReference type="NCBI Taxonomy" id="64152"/>
    <lineage>
        <taxon>Eukaryota</taxon>
        <taxon>Metazoa</taxon>
        <taxon>Chordata</taxon>
        <taxon>Craniata</taxon>
        <taxon>Vertebrata</taxon>
        <taxon>Euteleostomi</taxon>
        <taxon>Actinopterygii</taxon>
        <taxon>Neopterygii</taxon>
        <taxon>Teleostei</taxon>
        <taxon>Neoteleostei</taxon>
        <taxon>Acanthomorphata</taxon>
        <taxon>Anabantaria</taxon>
        <taxon>Anabantiformes</taxon>
        <taxon>Channoidei</taxon>
        <taxon>Channidae</taxon>
        <taxon>Channa</taxon>
    </lineage>
</organism>
<keyword evidence="4" id="KW-0732">Signal</keyword>
<keyword evidence="1" id="KW-0391">Immunity</keyword>
<comment type="caution">
    <text evidence="6">The sequence shown here is derived from an EMBL/GenBank/DDBJ whole genome shotgun (WGS) entry which is preliminary data.</text>
</comment>
<gene>
    <name evidence="6" type="ORF">Q5P01_008219</name>
</gene>
<evidence type="ECO:0000256" key="1">
    <source>
        <dbReference type="ARBA" id="ARBA00022859"/>
    </source>
</evidence>
<dbReference type="InterPro" id="IPR050199">
    <property type="entry name" value="IgHV"/>
</dbReference>
<dbReference type="GO" id="GO:0002250">
    <property type="term" value="P:adaptive immune response"/>
    <property type="evidence" value="ECO:0007669"/>
    <property type="project" value="UniProtKB-KW"/>
</dbReference>
<feature type="signal peptide" evidence="4">
    <location>
        <begin position="1"/>
        <end position="22"/>
    </location>
</feature>
<dbReference type="GO" id="GO:0019814">
    <property type="term" value="C:immunoglobulin complex"/>
    <property type="evidence" value="ECO:0007669"/>
    <property type="project" value="UniProtKB-KW"/>
</dbReference>
<evidence type="ECO:0000313" key="6">
    <source>
        <dbReference type="EMBL" id="KAK2851943.1"/>
    </source>
</evidence>